<protein>
    <submittedName>
        <fullName evidence="2">Uncharacterized protein</fullName>
    </submittedName>
</protein>
<sequence>MPKRRVNSNTLTKHYVAVNSNVSARQQQYTEREEKSVNELIQESRARALAQSLNNLNLGGGPSTVAVAAVVAARGMGAEPVTDSLSAYLADPDAMAESSVAVAQIPETQTHADELIPQATIQPRRRPIRRTFAGPPPPATWIAQEQVSFAAIPGRRVKQRVYGKQTHPASTAMVQLWSDRQAAEFSAFRNERNVLKRNLPGAPLSAMASLLPREGSLAHWCLVRLARDWDTNVDYLYYYLPDLEPTTKMVLVAYLGLDSPNGIGSRGFRLLFDPNLTKEDNDNQSHSDDPNGEYDSDDLEIDDSNDRITTLDLTFQIDDARLAFLQKFMAPKENRSPSTSWQRALPSTRAFPFLSALSLSHPSYNSPTKLWSSLLSLIRQQPTLVALSLANWPIPPEMFYSQPDAPAQTYPPTSPVATLRAISRTSFSLKWVDFSYCTWLDATAVLSFEWTGGWRNMKTLVLRGLSSEETDKIEKAIVDARQGLGNASIEVVTS</sequence>
<evidence type="ECO:0000313" key="2">
    <source>
        <dbReference type="EMBL" id="KAK7207773.1"/>
    </source>
</evidence>
<dbReference type="GeneID" id="90036153"/>
<organism evidence="2 3">
    <name type="scientific">Myxozyma melibiosi</name>
    <dbReference type="NCBI Taxonomy" id="54550"/>
    <lineage>
        <taxon>Eukaryota</taxon>
        <taxon>Fungi</taxon>
        <taxon>Dikarya</taxon>
        <taxon>Ascomycota</taxon>
        <taxon>Saccharomycotina</taxon>
        <taxon>Lipomycetes</taxon>
        <taxon>Lipomycetales</taxon>
        <taxon>Lipomycetaceae</taxon>
        <taxon>Myxozyma</taxon>
    </lineage>
</organism>
<evidence type="ECO:0000313" key="3">
    <source>
        <dbReference type="Proteomes" id="UP001498771"/>
    </source>
</evidence>
<reference evidence="2 3" key="1">
    <citation type="submission" date="2024-03" db="EMBL/GenBank/DDBJ databases">
        <title>Genome-scale model development and genomic sequencing of the oleaginous clade Lipomyces.</title>
        <authorList>
            <consortium name="Lawrence Berkeley National Laboratory"/>
            <person name="Czajka J.J."/>
            <person name="Han Y."/>
            <person name="Kim J."/>
            <person name="Mondo S.J."/>
            <person name="Hofstad B.A."/>
            <person name="Robles A."/>
            <person name="Haridas S."/>
            <person name="Riley R."/>
            <person name="LaButti K."/>
            <person name="Pangilinan J."/>
            <person name="Andreopoulos W."/>
            <person name="Lipzen A."/>
            <person name="Yan J."/>
            <person name="Wang M."/>
            <person name="Ng V."/>
            <person name="Grigoriev I.V."/>
            <person name="Spatafora J.W."/>
            <person name="Magnuson J.K."/>
            <person name="Baker S.E."/>
            <person name="Pomraning K.R."/>
        </authorList>
    </citation>
    <scope>NUCLEOTIDE SEQUENCE [LARGE SCALE GENOMIC DNA]</scope>
    <source>
        <strain evidence="2 3">Phaff 52-87</strain>
    </source>
</reference>
<gene>
    <name evidence="2" type="ORF">BZA70DRAFT_24666</name>
</gene>
<dbReference type="RefSeq" id="XP_064770806.1">
    <property type="nucleotide sequence ID" value="XM_064910641.1"/>
</dbReference>
<name>A0ABR1FD51_9ASCO</name>
<proteinExistence type="predicted"/>
<evidence type="ECO:0000256" key="1">
    <source>
        <dbReference type="SAM" id="MobiDB-lite"/>
    </source>
</evidence>
<dbReference type="EMBL" id="JBBJBU010000001">
    <property type="protein sequence ID" value="KAK7207773.1"/>
    <property type="molecule type" value="Genomic_DNA"/>
</dbReference>
<accession>A0ABR1FD51</accession>
<dbReference type="Proteomes" id="UP001498771">
    <property type="component" value="Unassembled WGS sequence"/>
</dbReference>
<feature type="compositionally biased region" description="Basic and acidic residues" evidence="1">
    <location>
        <begin position="279"/>
        <end position="289"/>
    </location>
</feature>
<keyword evidence="3" id="KW-1185">Reference proteome</keyword>
<feature type="compositionally biased region" description="Acidic residues" evidence="1">
    <location>
        <begin position="290"/>
        <end position="301"/>
    </location>
</feature>
<comment type="caution">
    <text evidence="2">The sequence shown here is derived from an EMBL/GenBank/DDBJ whole genome shotgun (WGS) entry which is preliminary data.</text>
</comment>
<feature type="region of interest" description="Disordered" evidence="1">
    <location>
        <begin position="279"/>
        <end position="301"/>
    </location>
</feature>